<protein>
    <recommendedName>
        <fullName evidence="4">Sporulation related protein</fullName>
    </recommendedName>
</protein>
<sequence length="239" mass="25988">MLRILLLLALVAANGWMWAWGQGFWGPAPGEGQREPERLAAQLHPERLKLIEPKKAEALRKAPPLCRLLGPFADDTAWQAAEATLTAELNLPAGQWAHETHELPAQWGLLTRAATNPADLERKRTVVERALLKPQNFVAPQEQSTSLLLSRHDSEAAADTELARLRDTRNLRGLRVLQLRGPQTQHWLRVLAWPANKLQAKHEAWGGGPQPCRAKPAQDAASAASAASPASAASAASAP</sequence>
<dbReference type="RefSeq" id="WP_198099401.1">
    <property type="nucleotide sequence ID" value="NZ_JAEDAL010000001.1"/>
</dbReference>
<reference evidence="2" key="1">
    <citation type="submission" date="2020-12" db="EMBL/GenBank/DDBJ databases">
        <title>The genome sequence of Inhella sp. 4Y17.</title>
        <authorList>
            <person name="Liu Y."/>
        </authorList>
    </citation>
    <scope>NUCLEOTIDE SEQUENCE</scope>
    <source>
        <strain evidence="2">4Y10</strain>
    </source>
</reference>
<evidence type="ECO:0008006" key="4">
    <source>
        <dbReference type="Google" id="ProtNLM"/>
    </source>
</evidence>
<proteinExistence type="predicted"/>
<comment type="caution">
    <text evidence="2">The sequence shown here is derived from an EMBL/GenBank/DDBJ whole genome shotgun (WGS) entry which is preliminary data.</text>
</comment>
<dbReference type="AlphaFoldDB" id="A0A931IWA8"/>
<evidence type="ECO:0000313" key="2">
    <source>
        <dbReference type="EMBL" id="MBH9551803.1"/>
    </source>
</evidence>
<keyword evidence="3" id="KW-1185">Reference proteome</keyword>
<gene>
    <name evidence="2" type="ORF">I7X43_02975</name>
</gene>
<evidence type="ECO:0000256" key="1">
    <source>
        <dbReference type="SAM" id="MobiDB-lite"/>
    </source>
</evidence>
<name>A0A931IWA8_9BURK</name>
<accession>A0A931IWA8</accession>
<feature type="compositionally biased region" description="Low complexity" evidence="1">
    <location>
        <begin position="220"/>
        <end position="239"/>
    </location>
</feature>
<dbReference type="EMBL" id="JAEDAL010000001">
    <property type="protein sequence ID" value="MBH9551803.1"/>
    <property type="molecule type" value="Genomic_DNA"/>
</dbReference>
<dbReference type="Proteomes" id="UP000620139">
    <property type="component" value="Unassembled WGS sequence"/>
</dbReference>
<organism evidence="2 3">
    <name type="scientific">Inhella gelatinilytica</name>
    <dbReference type="NCBI Taxonomy" id="2795030"/>
    <lineage>
        <taxon>Bacteria</taxon>
        <taxon>Pseudomonadati</taxon>
        <taxon>Pseudomonadota</taxon>
        <taxon>Betaproteobacteria</taxon>
        <taxon>Burkholderiales</taxon>
        <taxon>Sphaerotilaceae</taxon>
        <taxon>Inhella</taxon>
    </lineage>
</organism>
<evidence type="ECO:0000313" key="3">
    <source>
        <dbReference type="Proteomes" id="UP000620139"/>
    </source>
</evidence>
<feature type="region of interest" description="Disordered" evidence="1">
    <location>
        <begin position="202"/>
        <end position="239"/>
    </location>
</feature>